<keyword evidence="2" id="KW-0732">Signal</keyword>
<keyword evidence="5" id="KW-1185">Reference proteome</keyword>
<dbReference type="RefSeq" id="WP_068424413.1">
    <property type="nucleotide sequence ID" value="NZ_LVHI01000012.1"/>
</dbReference>
<feature type="compositionally biased region" description="Polar residues" evidence="1">
    <location>
        <begin position="34"/>
        <end position="44"/>
    </location>
</feature>
<gene>
    <name evidence="4" type="ORF">A3K89_02855</name>
</gene>
<protein>
    <submittedName>
        <fullName evidence="4">Hydrolase</fullName>
    </submittedName>
</protein>
<proteinExistence type="predicted"/>
<evidence type="ECO:0000313" key="5">
    <source>
        <dbReference type="Proteomes" id="UP000077519"/>
    </source>
</evidence>
<evidence type="ECO:0000259" key="3">
    <source>
        <dbReference type="Pfam" id="PF08386"/>
    </source>
</evidence>
<evidence type="ECO:0000256" key="1">
    <source>
        <dbReference type="SAM" id="MobiDB-lite"/>
    </source>
</evidence>
<dbReference type="GO" id="GO:0004806">
    <property type="term" value="F:triacylglycerol lipase activity"/>
    <property type="evidence" value="ECO:0007669"/>
    <property type="project" value="TreeGrafter"/>
</dbReference>
<evidence type="ECO:0000313" key="4">
    <source>
        <dbReference type="EMBL" id="OAK54353.1"/>
    </source>
</evidence>
<comment type="caution">
    <text evidence="4">The sequence shown here is derived from an EMBL/GenBank/DDBJ whole genome shotgun (WGS) entry which is preliminary data.</text>
</comment>
<dbReference type="PROSITE" id="PS51257">
    <property type="entry name" value="PROKAR_LIPOPROTEIN"/>
    <property type="match status" value="1"/>
</dbReference>
<dbReference type="InterPro" id="IPR029058">
    <property type="entry name" value="AB_hydrolase_fold"/>
</dbReference>
<dbReference type="InterPro" id="IPR050471">
    <property type="entry name" value="AB_hydrolase"/>
</dbReference>
<dbReference type="EMBL" id="LVHI01000012">
    <property type="protein sequence ID" value="OAK54353.1"/>
    <property type="molecule type" value="Genomic_DNA"/>
</dbReference>
<feature type="region of interest" description="Disordered" evidence="1">
    <location>
        <begin position="24"/>
        <end position="53"/>
    </location>
</feature>
<evidence type="ECO:0000256" key="2">
    <source>
        <dbReference type="SAM" id="SignalP"/>
    </source>
</evidence>
<dbReference type="Pfam" id="PF08386">
    <property type="entry name" value="Abhydrolase_4"/>
    <property type="match status" value="1"/>
</dbReference>
<dbReference type="PANTHER" id="PTHR43433:SF5">
    <property type="entry name" value="AB HYDROLASE-1 DOMAIN-CONTAINING PROTEIN"/>
    <property type="match status" value="1"/>
</dbReference>
<organism evidence="4 5">
    <name type="scientific">Rhodococcoides kyotonense</name>
    <dbReference type="NCBI Taxonomy" id="398843"/>
    <lineage>
        <taxon>Bacteria</taxon>
        <taxon>Bacillati</taxon>
        <taxon>Actinomycetota</taxon>
        <taxon>Actinomycetes</taxon>
        <taxon>Mycobacteriales</taxon>
        <taxon>Nocardiaceae</taxon>
        <taxon>Rhodococcoides</taxon>
    </lineage>
</organism>
<dbReference type="GO" id="GO:0046503">
    <property type="term" value="P:glycerolipid catabolic process"/>
    <property type="evidence" value="ECO:0007669"/>
    <property type="project" value="TreeGrafter"/>
</dbReference>
<dbReference type="Proteomes" id="UP000077519">
    <property type="component" value="Unassembled WGS sequence"/>
</dbReference>
<dbReference type="AlphaFoldDB" id="A0A177YFR6"/>
<dbReference type="PANTHER" id="PTHR43433">
    <property type="entry name" value="HYDROLASE, ALPHA/BETA FOLD FAMILY PROTEIN"/>
    <property type="match status" value="1"/>
</dbReference>
<dbReference type="SUPFAM" id="SSF53474">
    <property type="entry name" value="alpha/beta-Hydrolases"/>
    <property type="match status" value="1"/>
</dbReference>
<dbReference type="InterPro" id="IPR013595">
    <property type="entry name" value="Pept_S33_TAP-like_C"/>
</dbReference>
<feature type="chain" id="PRO_5008079753" evidence="2">
    <location>
        <begin position="23"/>
        <end position="520"/>
    </location>
</feature>
<feature type="signal peptide" evidence="2">
    <location>
        <begin position="1"/>
        <end position="22"/>
    </location>
</feature>
<dbReference type="Gene3D" id="3.40.50.1820">
    <property type="entry name" value="alpha/beta hydrolase"/>
    <property type="match status" value="1"/>
</dbReference>
<keyword evidence="4" id="KW-0378">Hydrolase</keyword>
<name>A0A177YFR6_9NOCA</name>
<feature type="domain" description="Peptidase S33 tripeptidyl aminopeptidase-like C-terminal" evidence="3">
    <location>
        <begin position="416"/>
        <end position="518"/>
    </location>
</feature>
<accession>A0A177YFR6</accession>
<reference evidence="4 5" key="1">
    <citation type="submission" date="2016-03" db="EMBL/GenBank/DDBJ databases">
        <title>Genome sequence of Rhodococcus kyotonensis KB10.</title>
        <authorList>
            <person name="Jeong H."/>
            <person name="Hong C.E."/>
            <person name="Jo S.H."/>
            <person name="Park J.M."/>
        </authorList>
    </citation>
    <scope>NUCLEOTIDE SEQUENCE [LARGE SCALE GENOMIC DNA]</scope>
    <source>
        <strain evidence="4 5">KB10</strain>
    </source>
</reference>
<sequence>MTPKRSILAVGVAVALFGSACAAGPSSRPDVAVEQNSPGQPDQSEANDEPQVPELEKPVDDLAWRDCTQSTLDAYGLTPATPGLVLDCADFESPVDASGQMFGSFSVGVMRARLDRTPADAPPLVLTSGADRSSMATLADIAAGQSGTLLGANPIVAVDRRGIGRSTAVDCIKIDTREALEGLGQFSAGSGDAADRAVDVGREATIECTDLLQPQELAFATSYAADDLDQLRMAWGVDTLGIIGTGNGASTALAYAAQYPEHVARLVLDSPTGVGVDQMTLAEQKTQGREAAFAAFALRCRALQCSLGDAPQDAVADLVGRAAAGDLAPLSSHEVLDGIAYALASSARDASRRALDLSDTLSAARSGDVGRLQLLASRAHAAYGTDGQFVARCTDGRQWPSPQVVRDAGAAWSERYPVFGTDAALTALSCSSWPTAPAAPLPSSLDIPVLSLSGSGDPMVGNAGFAGVTGLVASTGARSASMTWQGAGHPVVGGSVCAQTAVGNYALDAALPPDGSACPA</sequence>